<reference evidence="3" key="1">
    <citation type="journal article" date="2020" name="Stud. Mycol.">
        <title>101 Dothideomycetes genomes: a test case for predicting lifestyles and emergence of pathogens.</title>
        <authorList>
            <person name="Haridas S."/>
            <person name="Albert R."/>
            <person name="Binder M."/>
            <person name="Bloem J."/>
            <person name="Labutti K."/>
            <person name="Salamov A."/>
            <person name="Andreopoulos B."/>
            <person name="Baker S."/>
            <person name="Barry K."/>
            <person name="Bills G."/>
            <person name="Bluhm B."/>
            <person name="Cannon C."/>
            <person name="Castanera R."/>
            <person name="Culley D."/>
            <person name="Daum C."/>
            <person name="Ezra D."/>
            <person name="Gonzalez J."/>
            <person name="Henrissat B."/>
            <person name="Kuo A."/>
            <person name="Liang C."/>
            <person name="Lipzen A."/>
            <person name="Lutzoni F."/>
            <person name="Magnuson J."/>
            <person name="Mondo S."/>
            <person name="Nolan M."/>
            <person name="Ohm R."/>
            <person name="Pangilinan J."/>
            <person name="Park H.-J."/>
            <person name="Ramirez L."/>
            <person name="Alfaro M."/>
            <person name="Sun H."/>
            <person name="Tritt A."/>
            <person name="Yoshinaga Y."/>
            <person name="Zwiers L.-H."/>
            <person name="Turgeon B."/>
            <person name="Goodwin S."/>
            <person name="Spatafora J."/>
            <person name="Crous P."/>
            <person name="Grigoriev I."/>
        </authorList>
    </citation>
    <scope>NUCLEOTIDE SEQUENCE</scope>
    <source>
        <strain evidence="3">CBS 115976</strain>
    </source>
</reference>
<evidence type="ECO:0000256" key="2">
    <source>
        <dbReference type="SAM" id="MobiDB-lite"/>
    </source>
</evidence>
<evidence type="ECO:0000313" key="3">
    <source>
        <dbReference type="EMBL" id="KAF2665846.1"/>
    </source>
</evidence>
<dbReference type="AlphaFoldDB" id="A0A6A6U2H1"/>
<gene>
    <name evidence="3" type="ORF">BT63DRAFT_459423</name>
</gene>
<keyword evidence="4" id="KW-1185">Reference proteome</keyword>
<accession>A0A6A6U2H1</accession>
<organism evidence="3 4">
    <name type="scientific">Microthyrium microscopicum</name>
    <dbReference type="NCBI Taxonomy" id="703497"/>
    <lineage>
        <taxon>Eukaryota</taxon>
        <taxon>Fungi</taxon>
        <taxon>Dikarya</taxon>
        <taxon>Ascomycota</taxon>
        <taxon>Pezizomycotina</taxon>
        <taxon>Dothideomycetes</taxon>
        <taxon>Dothideomycetes incertae sedis</taxon>
        <taxon>Microthyriales</taxon>
        <taxon>Microthyriaceae</taxon>
        <taxon>Microthyrium</taxon>
    </lineage>
</organism>
<protein>
    <submittedName>
        <fullName evidence="3">Uncharacterized protein</fullName>
    </submittedName>
</protein>
<dbReference type="Proteomes" id="UP000799302">
    <property type="component" value="Unassembled WGS sequence"/>
</dbReference>
<name>A0A6A6U2H1_9PEZI</name>
<evidence type="ECO:0000313" key="4">
    <source>
        <dbReference type="Proteomes" id="UP000799302"/>
    </source>
</evidence>
<proteinExistence type="predicted"/>
<evidence type="ECO:0000256" key="1">
    <source>
        <dbReference type="SAM" id="Coils"/>
    </source>
</evidence>
<dbReference type="EMBL" id="MU004240">
    <property type="protein sequence ID" value="KAF2665846.1"/>
    <property type="molecule type" value="Genomic_DNA"/>
</dbReference>
<keyword evidence="1" id="KW-0175">Coiled coil</keyword>
<feature type="compositionally biased region" description="Basic residues" evidence="2">
    <location>
        <begin position="188"/>
        <end position="197"/>
    </location>
</feature>
<sequence>MERRANPSSKSWESRRRNRIDDSIAWRDSAGGYSRIFYMNLGSRAYWKVRFWLYYHICRVSALDGSHDIRWPFPLTDRRPSYSRENTQKSIQELQNKVNDTNTENRSLVKKVDSLELENKSLQKRSDLVEVELTERRKTTIPPPHDSGFSDPNEDLCALVQQALALILPAAPSATLSTPMPRSEVGKRAPRAPRSRKSTPYAAKATGITRIPLRVTAKRPKHVLSYLQRAPYTGDECRRYRHPISG</sequence>
<feature type="region of interest" description="Disordered" evidence="2">
    <location>
        <begin position="175"/>
        <end position="201"/>
    </location>
</feature>
<feature type="coiled-coil region" evidence="1">
    <location>
        <begin position="84"/>
        <end position="132"/>
    </location>
</feature>